<protein>
    <submittedName>
        <fullName evidence="3">Alpha/beta hydrolase</fullName>
    </submittedName>
</protein>
<keyword evidence="1" id="KW-0732">Signal</keyword>
<evidence type="ECO:0000256" key="1">
    <source>
        <dbReference type="SAM" id="SignalP"/>
    </source>
</evidence>
<comment type="caution">
    <text evidence="3">The sequence shown here is derived from an EMBL/GenBank/DDBJ whole genome shotgun (WGS) entry which is preliminary data.</text>
</comment>
<dbReference type="InterPro" id="IPR029058">
    <property type="entry name" value="AB_hydrolase_fold"/>
</dbReference>
<gene>
    <name evidence="3" type="ORF">GCM10022403_019780</name>
</gene>
<accession>A0ABP7H555</accession>
<sequence>MSKKLLAVCAAPVVATRAAYAAFHPPPPAGRRRPDQFGLRAEEITIPVAPSGLRLSGWLCRGDPGRVVLLGHGLGLEKSRSLPYARFLHEAGYTVLLFDFRNHGDSSRDRSFGGFDRRFAEDAVAAATHLRSLPEFEGARLALYGFSLSSFAMLRSLADLDGTVDALVCDSGPAPDPPAVSPNLLRTGLLPVPDAMRAGPARPVVEGVFRLLNHVTMGTSGGWPPTPRGPVYATTPMLFIAGDADPVVPAEEILRLARPYPRAETLVVPGARHLRAMWADKERYTSTVLDFLNRCLDPTKAVR</sequence>
<dbReference type="EMBL" id="BAABDE010000008">
    <property type="protein sequence ID" value="GAA3785026.1"/>
    <property type="molecule type" value="Genomic_DNA"/>
</dbReference>
<dbReference type="PANTHER" id="PTHR43194">
    <property type="entry name" value="HYDROLASE ALPHA/BETA FOLD FAMILY"/>
    <property type="match status" value="1"/>
</dbReference>
<dbReference type="Proteomes" id="UP001501009">
    <property type="component" value="Unassembled WGS sequence"/>
</dbReference>
<proteinExistence type="predicted"/>
<dbReference type="SUPFAM" id="SSF53474">
    <property type="entry name" value="alpha/beta-Hydrolases"/>
    <property type="match status" value="1"/>
</dbReference>
<evidence type="ECO:0000313" key="3">
    <source>
        <dbReference type="EMBL" id="GAA3785026.1"/>
    </source>
</evidence>
<dbReference type="PANTHER" id="PTHR43194:SF2">
    <property type="entry name" value="PEROXISOMAL MEMBRANE PROTEIN LPX1"/>
    <property type="match status" value="1"/>
</dbReference>
<evidence type="ECO:0000313" key="4">
    <source>
        <dbReference type="Proteomes" id="UP001501009"/>
    </source>
</evidence>
<dbReference type="RefSeq" id="WP_275773725.1">
    <property type="nucleotide sequence ID" value="NZ_BAABDE010000008.1"/>
</dbReference>
<dbReference type="GO" id="GO:0016787">
    <property type="term" value="F:hydrolase activity"/>
    <property type="evidence" value="ECO:0007669"/>
    <property type="project" value="UniProtKB-KW"/>
</dbReference>
<feature type="domain" description="AB hydrolase-1" evidence="2">
    <location>
        <begin position="68"/>
        <end position="276"/>
    </location>
</feature>
<reference evidence="4" key="1">
    <citation type="journal article" date="2019" name="Int. J. Syst. Evol. Microbiol.">
        <title>The Global Catalogue of Microorganisms (GCM) 10K type strain sequencing project: providing services to taxonomists for standard genome sequencing and annotation.</title>
        <authorList>
            <consortium name="The Broad Institute Genomics Platform"/>
            <consortium name="The Broad Institute Genome Sequencing Center for Infectious Disease"/>
            <person name="Wu L."/>
            <person name="Ma J."/>
        </authorList>
    </citation>
    <scope>NUCLEOTIDE SEQUENCE [LARGE SCALE GENOMIC DNA]</scope>
    <source>
        <strain evidence="4">JCM 17138</strain>
    </source>
</reference>
<keyword evidence="4" id="KW-1185">Reference proteome</keyword>
<name>A0ABP7H555_9ACTN</name>
<dbReference type="InterPro" id="IPR050228">
    <property type="entry name" value="Carboxylesterase_BioH"/>
</dbReference>
<evidence type="ECO:0000259" key="2">
    <source>
        <dbReference type="Pfam" id="PF12697"/>
    </source>
</evidence>
<dbReference type="Gene3D" id="3.40.50.1820">
    <property type="entry name" value="alpha/beta hydrolase"/>
    <property type="match status" value="1"/>
</dbReference>
<dbReference type="Pfam" id="PF12697">
    <property type="entry name" value="Abhydrolase_6"/>
    <property type="match status" value="1"/>
</dbReference>
<organism evidence="3 4">
    <name type="scientific">Streptomyces coacervatus</name>
    <dbReference type="NCBI Taxonomy" id="647381"/>
    <lineage>
        <taxon>Bacteria</taxon>
        <taxon>Bacillati</taxon>
        <taxon>Actinomycetota</taxon>
        <taxon>Actinomycetes</taxon>
        <taxon>Kitasatosporales</taxon>
        <taxon>Streptomycetaceae</taxon>
        <taxon>Streptomyces</taxon>
    </lineage>
</organism>
<dbReference type="InterPro" id="IPR000073">
    <property type="entry name" value="AB_hydrolase_1"/>
</dbReference>
<feature type="signal peptide" evidence="1">
    <location>
        <begin position="1"/>
        <end position="21"/>
    </location>
</feature>
<keyword evidence="3" id="KW-0378">Hydrolase</keyword>
<feature type="chain" id="PRO_5046060539" evidence="1">
    <location>
        <begin position="22"/>
        <end position="303"/>
    </location>
</feature>